<comment type="caution">
    <text evidence="18">The sequence shown here is derived from an EMBL/GenBank/DDBJ whole genome shotgun (WGS) entry which is preliminary data.</text>
</comment>
<feature type="compositionally biased region" description="Polar residues" evidence="11">
    <location>
        <begin position="104"/>
        <end position="115"/>
    </location>
</feature>
<dbReference type="Gene3D" id="2.60.40.4060">
    <property type="entry name" value="Reeler domain"/>
    <property type="match status" value="1"/>
</dbReference>
<evidence type="ECO:0000256" key="5">
    <source>
        <dbReference type="ARBA" id="ARBA00022692"/>
    </source>
</evidence>
<proteinExistence type="inferred from homology"/>
<dbReference type="PROSITE" id="PS50939">
    <property type="entry name" value="CYTOCHROME_B561"/>
    <property type="match status" value="1"/>
</dbReference>
<dbReference type="PROSITE" id="PS50835">
    <property type="entry name" value="IG_LIKE"/>
    <property type="match status" value="1"/>
</dbReference>
<evidence type="ECO:0000313" key="19">
    <source>
        <dbReference type="Proteomes" id="UP000801492"/>
    </source>
</evidence>
<evidence type="ECO:0000256" key="2">
    <source>
        <dbReference type="ARBA" id="ARBA00004141"/>
    </source>
</evidence>
<keyword evidence="13" id="KW-0732">Signal</keyword>
<dbReference type="AlphaFoldDB" id="A0A8K0C3G4"/>
<feature type="domain" description="DOMON" evidence="15">
    <location>
        <begin position="216"/>
        <end position="337"/>
    </location>
</feature>
<feature type="domain" description="Reelin" evidence="17">
    <location>
        <begin position="6"/>
        <end position="169"/>
    </location>
</feature>
<dbReference type="Pfam" id="PF03351">
    <property type="entry name" value="DOMON"/>
    <property type="match status" value="1"/>
</dbReference>
<dbReference type="EMBL" id="VTPC01091188">
    <property type="protein sequence ID" value="KAF2879335.1"/>
    <property type="molecule type" value="Genomic_DNA"/>
</dbReference>
<dbReference type="CDD" id="cd09628">
    <property type="entry name" value="DOMON_SDR_2_like"/>
    <property type="match status" value="1"/>
</dbReference>
<evidence type="ECO:0000256" key="6">
    <source>
        <dbReference type="ARBA" id="ARBA00022982"/>
    </source>
</evidence>
<feature type="domain" description="Cytochrome b561" evidence="16">
    <location>
        <begin position="341"/>
        <end position="541"/>
    </location>
</feature>
<dbReference type="SMART" id="SM00665">
    <property type="entry name" value="B561"/>
    <property type="match status" value="1"/>
</dbReference>
<evidence type="ECO:0000256" key="12">
    <source>
        <dbReference type="SAM" id="Phobius"/>
    </source>
</evidence>
<dbReference type="PANTHER" id="PTHR45828">
    <property type="entry name" value="CYTOCHROME B561/FERRIC REDUCTASE TRANSMEMBRANE"/>
    <property type="match status" value="1"/>
</dbReference>
<dbReference type="Proteomes" id="UP000801492">
    <property type="component" value="Unassembled WGS sequence"/>
</dbReference>
<dbReference type="InterPro" id="IPR005018">
    <property type="entry name" value="DOMON_domain"/>
</dbReference>
<dbReference type="InterPro" id="IPR007110">
    <property type="entry name" value="Ig-like_dom"/>
</dbReference>
<comment type="subcellular location">
    <subcellularLocation>
        <location evidence="2">Membrane</location>
        <topology evidence="2">Multi-pass membrane protein</topology>
    </subcellularLocation>
</comment>
<dbReference type="InterPro" id="IPR006593">
    <property type="entry name" value="Cyt_b561/ferric_Rdtase_TM"/>
</dbReference>
<evidence type="ECO:0000256" key="3">
    <source>
        <dbReference type="ARBA" id="ARBA00009195"/>
    </source>
</evidence>
<evidence type="ECO:0000256" key="11">
    <source>
        <dbReference type="SAM" id="MobiDB-lite"/>
    </source>
</evidence>
<dbReference type="GO" id="GO:0140571">
    <property type="term" value="F:transmembrane ascorbate ferrireductase activity"/>
    <property type="evidence" value="ECO:0007669"/>
    <property type="project" value="TreeGrafter"/>
</dbReference>
<feature type="transmembrane region" description="Helical" evidence="12">
    <location>
        <begin position="583"/>
        <end position="606"/>
    </location>
</feature>
<feature type="transmembrane region" description="Helical" evidence="12">
    <location>
        <begin position="380"/>
        <end position="400"/>
    </location>
</feature>
<dbReference type="OrthoDB" id="6372137at2759"/>
<evidence type="ECO:0000259" key="16">
    <source>
        <dbReference type="PROSITE" id="PS50939"/>
    </source>
</evidence>
<evidence type="ECO:0000259" key="17">
    <source>
        <dbReference type="PROSITE" id="PS51019"/>
    </source>
</evidence>
<dbReference type="Gene3D" id="1.20.120.1770">
    <property type="match status" value="1"/>
</dbReference>
<feature type="chain" id="PRO_5035420003" description="Ferric-chelate reductase 1" evidence="13">
    <location>
        <begin position="16"/>
        <end position="608"/>
    </location>
</feature>
<evidence type="ECO:0008006" key="20">
    <source>
        <dbReference type="Google" id="ProtNLM"/>
    </source>
</evidence>
<evidence type="ECO:0000256" key="9">
    <source>
        <dbReference type="ARBA" id="ARBA00023136"/>
    </source>
</evidence>
<feature type="transmembrane region" description="Helical" evidence="12">
    <location>
        <begin position="451"/>
        <end position="471"/>
    </location>
</feature>
<evidence type="ECO:0000256" key="13">
    <source>
        <dbReference type="SAM" id="SignalP"/>
    </source>
</evidence>
<keyword evidence="7 12" id="KW-1133">Transmembrane helix</keyword>
<feature type="region of interest" description="Disordered" evidence="11">
    <location>
        <begin position="93"/>
        <end position="115"/>
    </location>
</feature>
<keyword evidence="19" id="KW-1185">Reference proteome</keyword>
<evidence type="ECO:0000259" key="14">
    <source>
        <dbReference type="PROSITE" id="PS50835"/>
    </source>
</evidence>
<dbReference type="PROSITE" id="PS50836">
    <property type="entry name" value="DOMON"/>
    <property type="match status" value="1"/>
</dbReference>
<sequence>MIVVALLLFLSTVNALPQGAPTKVCQTMLPFHGGGIVRQQGPSPYSVTARRINEDEVLVTIKSSIEIPIQGFMLQARIRDGELAGVFEPTSSETHTIDCEQPGDTVTHSSPQPKSAVQVRWKPPLGYLGPVVFNATVAQDYSTFWVGVESEKMRISTIFQDKGTFDDVPGQNPIVTPPHYIPEETTAATRKSDPFYEGCAIKKLCFGVPDKCVSSQDCKAVVAVIVSGDRYEFEMKATGSPAWVGVGLSEDNQMGDDSVLECAKEGNSVKPYLSWTTPRQNLGVFRITNPQFGIQLLNATSADGTLYCKVLRNTKTTVNNKEFDLVKSQYHILIAAGTTLKPNSVGYHDIGRLASEQKRYLSDVSEVAGASKILLRLHGAFMLAAWIGTASLGTFIARYYRKTWVGRTICGKDLWFAYHRFFMVVTWALTTVAFVLIFVELKAWSSENNPHAILGCIVTALCFMQPIGAFFRPHPGTPRRPIFNWMHWLGGNAAHIIAIVTIFFAVKLTKAELPEWFDWILVAFVAFHVLMHLVLSILSCIADNSSNQRVTAFPMKDLNASGKMSAQMVNVDAPFSPGRKLLLGLYVLVIVALTAALIVVSVLAPIES</sequence>
<evidence type="ECO:0000256" key="7">
    <source>
        <dbReference type="ARBA" id="ARBA00022989"/>
    </source>
</evidence>
<dbReference type="InterPro" id="IPR042307">
    <property type="entry name" value="Reeler_sf"/>
</dbReference>
<accession>A0A8K0C3G4</accession>
<reference evidence="18" key="1">
    <citation type="submission" date="2019-08" db="EMBL/GenBank/DDBJ databases">
        <title>The genome of the North American firefly Photinus pyralis.</title>
        <authorList>
            <consortium name="Photinus pyralis genome working group"/>
            <person name="Fallon T.R."/>
            <person name="Sander Lower S.E."/>
            <person name="Weng J.-K."/>
        </authorList>
    </citation>
    <scope>NUCLEOTIDE SEQUENCE</scope>
    <source>
        <strain evidence="18">TRF0915ILg1</strain>
        <tissue evidence="18">Whole body</tissue>
    </source>
</reference>
<evidence type="ECO:0000256" key="8">
    <source>
        <dbReference type="ARBA" id="ARBA00023004"/>
    </source>
</evidence>
<feature type="signal peptide" evidence="13">
    <location>
        <begin position="1"/>
        <end position="15"/>
    </location>
</feature>
<comment type="cofactor">
    <cofactor evidence="1">
        <name>heme b</name>
        <dbReference type="ChEBI" id="CHEBI:60344"/>
    </cofactor>
</comment>
<comment type="similarity">
    <text evidence="3">Belongs to the FRRS1 family.</text>
</comment>
<keyword evidence="5 12" id="KW-0812">Transmembrane</keyword>
<evidence type="ECO:0000256" key="10">
    <source>
        <dbReference type="ARBA" id="ARBA00023180"/>
    </source>
</evidence>
<evidence type="ECO:0000256" key="1">
    <source>
        <dbReference type="ARBA" id="ARBA00001970"/>
    </source>
</evidence>
<gene>
    <name evidence="18" type="ORF">ILUMI_26846</name>
</gene>
<feature type="domain" description="Ig-like" evidence="14">
    <location>
        <begin position="241"/>
        <end position="324"/>
    </location>
</feature>
<feature type="transmembrane region" description="Helical" evidence="12">
    <location>
        <begin position="483"/>
        <end position="504"/>
    </location>
</feature>
<dbReference type="Pfam" id="PF02014">
    <property type="entry name" value="Reeler"/>
    <property type="match status" value="1"/>
</dbReference>
<feature type="transmembrane region" description="Helical" evidence="12">
    <location>
        <begin position="516"/>
        <end position="541"/>
    </location>
</feature>
<dbReference type="CDD" id="cd08760">
    <property type="entry name" value="Cyt_b561_FRRS1_like"/>
    <property type="match status" value="1"/>
</dbReference>
<keyword evidence="4" id="KW-0813">Transport</keyword>
<dbReference type="InterPro" id="IPR002861">
    <property type="entry name" value="Reeler_dom"/>
</dbReference>
<evidence type="ECO:0000313" key="18">
    <source>
        <dbReference type="EMBL" id="KAF2879335.1"/>
    </source>
</evidence>
<keyword evidence="10" id="KW-0325">Glycoprotein</keyword>
<evidence type="ECO:0000256" key="4">
    <source>
        <dbReference type="ARBA" id="ARBA00022448"/>
    </source>
</evidence>
<evidence type="ECO:0000259" key="15">
    <source>
        <dbReference type="PROSITE" id="PS50836"/>
    </source>
</evidence>
<dbReference type="PANTHER" id="PTHR45828:SF38">
    <property type="entry name" value="FERRIC-CHELATE REDUCTASE 1 HOMOLOG-RELATED"/>
    <property type="match status" value="1"/>
</dbReference>
<dbReference type="PROSITE" id="PS51019">
    <property type="entry name" value="REELIN"/>
    <property type="match status" value="1"/>
</dbReference>
<organism evidence="18 19">
    <name type="scientific">Ignelater luminosus</name>
    <name type="common">Cucubano</name>
    <name type="synonym">Pyrophorus luminosus</name>
    <dbReference type="NCBI Taxonomy" id="2038154"/>
    <lineage>
        <taxon>Eukaryota</taxon>
        <taxon>Metazoa</taxon>
        <taxon>Ecdysozoa</taxon>
        <taxon>Arthropoda</taxon>
        <taxon>Hexapoda</taxon>
        <taxon>Insecta</taxon>
        <taxon>Pterygota</taxon>
        <taxon>Neoptera</taxon>
        <taxon>Endopterygota</taxon>
        <taxon>Coleoptera</taxon>
        <taxon>Polyphaga</taxon>
        <taxon>Elateriformia</taxon>
        <taxon>Elateroidea</taxon>
        <taxon>Elateridae</taxon>
        <taxon>Agrypninae</taxon>
        <taxon>Pyrophorini</taxon>
        <taxon>Ignelater</taxon>
    </lineage>
</organism>
<dbReference type="InterPro" id="IPR051237">
    <property type="entry name" value="Ferric-chelate_Red/DefProt"/>
</dbReference>
<feature type="transmembrane region" description="Helical" evidence="12">
    <location>
        <begin position="421"/>
        <end position="439"/>
    </location>
</feature>
<keyword evidence="8" id="KW-0408">Iron</keyword>
<dbReference type="CDD" id="cd08544">
    <property type="entry name" value="Reeler"/>
    <property type="match status" value="1"/>
</dbReference>
<name>A0A8K0C3G4_IGNLU</name>
<dbReference type="GO" id="GO:0016020">
    <property type="term" value="C:membrane"/>
    <property type="evidence" value="ECO:0007669"/>
    <property type="project" value="UniProtKB-SubCell"/>
</dbReference>
<keyword evidence="6" id="KW-0249">Electron transport</keyword>
<protein>
    <recommendedName>
        <fullName evidence="20">Ferric-chelate reductase 1</fullName>
    </recommendedName>
</protein>
<dbReference type="SMART" id="SM00664">
    <property type="entry name" value="DoH"/>
    <property type="match status" value="1"/>
</dbReference>
<keyword evidence="9 12" id="KW-0472">Membrane</keyword>